<comment type="function">
    <text evidence="1">Has kinase activity and phosphorylates inositol-1,3,4,5,6-pentakisphosphate (Ins(1,3,4,5,6)P5) to produce 1,2,3,4,5,6-hexakisphosphate (InsP6), also known as phytate.</text>
</comment>
<dbReference type="Proteomes" id="UP000095009">
    <property type="component" value="Unassembled WGS sequence"/>
</dbReference>
<keyword evidence="7 9" id="KW-0418">Kinase</keyword>
<reference evidence="10 11" key="1">
    <citation type="journal article" date="2016" name="Proc. Natl. Acad. Sci. U.S.A.">
        <title>Comparative genomics of biotechnologically important yeasts.</title>
        <authorList>
            <person name="Riley R."/>
            <person name="Haridas S."/>
            <person name="Wolfe K.H."/>
            <person name="Lopes M.R."/>
            <person name="Hittinger C.T."/>
            <person name="Goeker M."/>
            <person name="Salamov A.A."/>
            <person name="Wisecaver J.H."/>
            <person name="Long T.M."/>
            <person name="Calvey C.H."/>
            <person name="Aerts A.L."/>
            <person name="Barry K.W."/>
            <person name="Choi C."/>
            <person name="Clum A."/>
            <person name="Coughlan A.Y."/>
            <person name="Deshpande S."/>
            <person name="Douglass A.P."/>
            <person name="Hanson S.J."/>
            <person name="Klenk H.-P."/>
            <person name="LaButti K.M."/>
            <person name="Lapidus A."/>
            <person name="Lindquist E.A."/>
            <person name="Lipzen A.M."/>
            <person name="Meier-Kolthoff J.P."/>
            <person name="Ohm R.A."/>
            <person name="Otillar R.P."/>
            <person name="Pangilinan J.L."/>
            <person name="Peng Y."/>
            <person name="Rokas A."/>
            <person name="Rosa C.A."/>
            <person name="Scheuner C."/>
            <person name="Sibirny A.A."/>
            <person name="Slot J.C."/>
            <person name="Stielow J.B."/>
            <person name="Sun H."/>
            <person name="Kurtzman C.P."/>
            <person name="Blackwell M."/>
            <person name="Grigoriev I.V."/>
            <person name="Jeffries T.W."/>
        </authorList>
    </citation>
    <scope>NUCLEOTIDE SEQUENCE [LARGE SCALE GENOMIC DNA]</scope>
    <source>
        <strain evidence="10 11">DSM 6958</strain>
    </source>
</reference>
<dbReference type="STRING" id="857566.A0A1E3PIG1"/>
<protein>
    <recommendedName>
        <fullName evidence="4 9">Inositol-pentakisphosphate 2-kinase</fullName>
        <ecNumber evidence="3 9">2.7.1.158</ecNumber>
    </recommendedName>
</protein>
<comment type="function">
    <text evidence="9">Phosphorylates Ins(1,3,4,5,6)P5 at position 2 to form Ins(1,2,3,4,5,6)P6 (InsP6 or phytate).</text>
</comment>
<keyword evidence="6 9" id="KW-0547">Nucleotide-binding</keyword>
<evidence type="ECO:0000256" key="1">
    <source>
        <dbReference type="ARBA" id="ARBA00003979"/>
    </source>
</evidence>
<dbReference type="GO" id="GO:0005634">
    <property type="term" value="C:nucleus"/>
    <property type="evidence" value="ECO:0007669"/>
    <property type="project" value="TreeGrafter"/>
</dbReference>
<comment type="similarity">
    <text evidence="2">Belongs to the IPK1 type 1 family.</text>
</comment>
<evidence type="ECO:0000256" key="3">
    <source>
        <dbReference type="ARBA" id="ARBA00012023"/>
    </source>
</evidence>
<dbReference type="EC" id="2.7.1.158" evidence="3 9"/>
<gene>
    <name evidence="10" type="ORF">NADFUDRAFT_51831</name>
</gene>
<evidence type="ECO:0000256" key="8">
    <source>
        <dbReference type="ARBA" id="ARBA00022840"/>
    </source>
</evidence>
<dbReference type="Pfam" id="PF06090">
    <property type="entry name" value="Ins_P5_2-kin"/>
    <property type="match status" value="1"/>
</dbReference>
<accession>A0A1E3PIG1</accession>
<proteinExistence type="inferred from homology"/>
<evidence type="ECO:0000313" key="10">
    <source>
        <dbReference type="EMBL" id="ODQ65236.1"/>
    </source>
</evidence>
<evidence type="ECO:0000256" key="4">
    <source>
        <dbReference type="ARBA" id="ARBA00014846"/>
    </source>
</evidence>
<keyword evidence="8 9" id="KW-0067">ATP-binding</keyword>
<dbReference type="AlphaFoldDB" id="A0A1E3PIG1"/>
<evidence type="ECO:0000313" key="11">
    <source>
        <dbReference type="Proteomes" id="UP000095009"/>
    </source>
</evidence>
<comment type="domain">
    <text evidence="9">The EXKPK motif is conserved in inositol-pentakisphosphate 2-kinases of both family 1 and 2.</text>
</comment>
<keyword evidence="11" id="KW-1185">Reference proteome</keyword>
<dbReference type="PANTHER" id="PTHR14456:SF2">
    <property type="entry name" value="INOSITOL-PENTAKISPHOSPHATE 2-KINASE"/>
    <property type="match status" value="1"/>
</dbReference>
<dbReference type="GO" id="GO:0005524">
    <property type="term" value="F:ATP binding"/>
    <property type="evidence" value="ECO:0007669"/>
    <property type="project" value="UniProtKB-KW"/>
</dbReference>
<organism evidence="10 11">
    <name type="scientific">Nadsonia fulvescens var. elongata DSM 6958</name>
    <dbReference type="NCBI Taxonomy" id="857566"/>
    <lineage>
        <taxon>Eukaryota</taxon>
        <taxon>Fungi</taxon>
        <taxon>Dikarya</taxon>
        <taxon>Ascomycota</taxon>
        <taxon>Saccharomycotina</taxon>
        <taxon>Dipodascomycetes</taxon>
        <taxon>Dipodascales</taxon>
        <taxon>Dipodascales incertae sedis</taxon>
        <taxon>Nadsonia</taxon>
    </lineage>
</organism>
<evidence type="ECO:0000256" key="9">
    <source>
        <dbReference type="RuleBase" id="RU364126"/>
    </source>
</evidence>
<evidence type="ECO:0000256" key="6">
    <source>
        <dbReference type="ARBA" id="ARBA00022741"/>
    </source>
</evidence>
<evidence type="ECO:0000256" key="2">
    <source>
        <dbReference type="ARBA" id="ARBA00008305"/>
    </source>
</evidence>
<sequence length="348" mass="39777">MTISLDPRDWKYFSQGAANVIFQFSNNSGLNTSTTNLEDPQLCLLRLRKKIKDLPTTVDNWSFIENSVIPLTNGYMASMKLVKIDTELLLALNDKAGQSSDNFPFFELNISESHGILMQNLRPPHLMAANKNKYLHISTFFSDFLRSAFIEFKPKWLVQSLSAPSNSRYCRTCAVKQMRGKSHQITYCPLQLLKKNAQDVKKLVDRLLGDTLDEIWHPIIGLCLHKVVMESPVFSIIKSIQEMCQKSIVDYSDTEDLDNEFGLFMSACDCTLLINIMTNNIQAERDVLTIKEGETTYFISCKLVDLDKKNIISPIKRKHWKSIEEKLINEGWYTGINSNSAHQLPSCF</sequence>
<keyword evidence="5 9" id="KW-0808">Transferase</keyword>
<dbReference type="GO" id="GO:0032958">
    <property type="term" value="P:inositol phosphate biosynthetic process"/>
    <property type="evidence" value="ECO:0007669"/>
    <property type="project" value="TreeGrafter"/>
</dbReference>
<evidence type="ECO:0000256" key="7">
    <source>
        <dbReference type="ARBA" id="ARBA00022777"/>
    </source>
</evidence>
<dbReference type="EMBL" id="KV454410">
    <property type="protein sequence ID" value="ODQ65236.1"/>
    <property type="molecule type" value="Genomic_DNA"/>
</dbReference>
<dbReference type="PANTHER" id="PTHR14456">
    <property type="entry name" value="INOSITOL POLYPHOSPHATE KINASE 1"/>
    <property type="match status" value="1"/>
</dbReference>
<comment type="catalytic activity">
    <reaction evidence="9">
        <text>1D-myo-inositol 1,3,4,5,6-pentakisphosphate + ATP = 1D-myo-inositol hexakisphosphate + ADP + H(+)</text>
        <dbReference type="Rhea" id="RHEA:20313"/>
        <dbReference type="ChEBI" id="CHEBI:15378"/>
        <dbReference type="ChEBI" id="CHEBI:30616"/>
        <dbReference type="ChEBI" id="CHEBI:57733"/>
        <dbReference type="ChEBI" id="CHEBI:58130"/>
        <dbReference type="ChEBI" id="CHEBI:456216"/>
        <dbReference type="EC" id="2.7.1.158"/>
    </reaction>
</comment>
<evidence type="ECO:0000256" key="5">
    <source>
        <dbReference type="ARBA" id="ARBA00022679"/>
    </source>
</evidence>
<dbReference type="OrthoDB" id="272370at2759"/>
<name>A0A1E3PIG1_9ASCO</name>
<dbReference type="GO" id="GO:0035299">
    <property type="term" value="F:inositol-1,3,4,5,6-pentakisphosphate 2-kinase activity"/>
    <property type="evidence" value="ECO:0007669"/>
    <property type="project" value="UniProtKB-EC"/>
</dbReference>
<dbReference type="InterPro" id="IPR009286">
    <property type="entry name" value="Ins_P5_2-kin"/>
</dbReference>